<evidence type="ECO:0000259" key="1">
    <source>
        <dbReference type="Pfam" id="PF01738"/>
    </source>
</evidence>
<dbReference type="SUPFAM" id="SSF53474">
    <property type="entry name" value="alpha/beta-Hydrolases"/>
    <property type="match status" value="1"/>
</dbReference>
<reference evidence="2 3" key="1">
    <citation type="submission" date="2020-04" db="EMBL/GenBank/DDBJ databases">
        <title>Massilia sp. nov., a cold adapted bacteria isolated from Arctic soil.</title>
        <authorList>
            <person name="Son J."/>
            <person name="Ka J.-O."/>
        </authorList>
    </citation>
    <scope>NUCLEOTIDE SEQUENCE [LARGE SCALE GENOMIC DNA]</scope>
    <source>
        <strain evidence="2 3">ML15P13</strain>
    </source>
</reference>
<dbReference type="Pfam" id="PF01738">
    <property type="entry name" value="DLH"/>
    <property type="match status" value="1"/>
</dbReference>
<protein>
    <recommendedName>
        <fullName evidence="1">Dienelactone hydrolase domain-containing protein</fullName>
    </recommendedName>
</protein>
<accession>A0A7Y2JVE8</accession>
<dbReference type="InterPro" id="IPR029058">
    <property type="entry name" value="AB_hydrolase_fold"/>
</dbReference>
<dbReference type="AlphaFoldDB" id="A0A7Y2JVE8"/>
<comment type="caution">
    <text evidence="2">The sequence shown here is derived from an EMBL/GenBank/DDBJ whole genome shotgun (WGS) entry which is preliminary data.</text>
</comment>
<organism evidence="2 3">
    <name type="scientific">Telluria aromaticivorans</name>
    <dbReference type="NCBI Taxonomy" id="2725995"/>
    <lineage>
        <taxon>Bacteria</taxon>
        <taxon>Pseudomonadati</taxon>
        <taxon>Pseudomonadota</taxon>
        <taxon>Betaproteobacteria</taxon>
        <taxon>Burkholderiales</taxon>
        <taxon>Oxalobacteraceae</taxon>
        <taxon>Telluria group</taxon>
        <taxon>Telluria</taxon>
    </lineage>
</organism>
<dbReference type="Gene3D" id="3.40.50.1820">
    <property type="entry name" value="alpha/beta hydrolase"/>
    <property type="match status" value="1"/>
</dbReference>
<evidence type="ECO:0000313" key="3">
    <source>
        <dbReference type="Proteomes" id="UP000533905"/>
    </source>
</evidence>
<dbReference type="Proteomes" id="UP000533905">
    <property type="component" value="Unassembled WGS sequence"/>
</dbReference>
<keyword evidence="3" id="KW-1185">Reference proteome</keyword>
<proteinExistence type="predicted"/>
<feature type="domain" description="Dienelactone hydrolase" evidence="1">
    <location>
        <begin position="10"/>
        <end position="60"/>
    </location>
</feature>
<dbReference type="EMBL" id="JABAIV010000001">
    <property type="protein sequence ID" value="NNG21620.1"/>
    <property type="molecule type" value="Genomic_DNA"/>
</dbReference>
<sequence>MENTMLAKDAIRSALTRRPGREVFVYPGRDHAFTRPGGHHYHAGDADLANARTDAFFERHLASAA</sequence>
<gene>
    <name evidence="2" type="ORF">HGB41_01190</name>
</gene>
<name>A0A7Y2JVE8_9BURK</name>
<dbReference type="GO" id="GO:0016787">
    <property type="term" value="F:hydrolase activity"/>
    <property type="evidence" value="ECO:0007669"/>
    <property type="project" value="InterPro"/>
</dbReference>
<dbReference type="InterPro" id="IPR002925">
    <property type="entry name" value="Dienelactn_hydro"/>
</dbReference>
<evidence type="ECO:0000313" key="2">
    <source>
        <dbReference type="EMBL" id="NNG21620.1"/>
    </source>
</evidence>